<evidence type="ECO:0000256" key="20">
    <source>
        <dbReference type="SAM" id="Phobius"/>
    </source>
</evidence>
<feature type="transmembrane region" description="Helical" evidence="20">
    <location>
        <begin position="393"/>
        <end position="410"/>
    </location>
</feature>
<evidence type="ECO:0000256" key="17">
    <source>
        <dbReference type="ARBA" id="ARBA00045709"/>
    </source>
</evidence>
<evidence type="ECO:0000256" key="2">
    <source>
        <dbReference type="ARBA" id="ARBA00044876"/>
    </source>
</evidence>
<dbReference type="AlphaFoldDB" id="A0A1R1XPR2"/>
<feature type="transmembrane region" description="Helical" evidence="20">
    <location>
        <begin position="108"/>
        <end position="127"/>
    </location>
</feature>
<evidence type="ECO:0000313" key="23">
    <source>
        <dbReference type="Proteomes" id="UP000187429"/>
    </source>
</evidence>
<comment type="catalytic activity">
    <reaction evidence="10">
        <text>L-lysyl-L-lysine(out) = L-lysyl-L-lysine(in)</text>
        <dbReference type="Rhea" id="RHEA:79403"/>
        <dbReference type="ChEBI" id="CHEBI:229956"/>
    </reaction>
</comment>
<dbReference type="Gene3D" id="1.20.1250.20">
    <property type="entry name" value="MFS general substrate transporter like domains"/>
    <property type="match status" value="2"/>
</dbReference>
<comment type="subcellular location">
    <subcellularLocation>
        <location evidence="1">Membrane</location>
        <topology evidence="1">Multi-pass membrane protein</topology>
    </subcellularLocation>
</comment>
<feature type="domain" description="Major facilitator superfamily (MFS) profile" evidence="21">
    <location>
        <begin position="112"/>
        <end position="512"/>
    </location>
</feature>
<feature type="transmembrane region" description="Helical" evidence="20">
    <location>
        <begin position="363"/>
        <end position="384"/>
    </location>
</feature>
<keyword evidence="20" id="KW-0472">Membrane</keyword>
<dbReference type="InterPro" id="IPR052187">
    <property type="entry name" value="MFSD1"/>
</dbReference>
<gene>
    <name evidence="22" type="ORF">AYI69_g7788</name>
</gene>
<dbReference type="SUPFAM" id="SSF103473">
    <property type="entry name" value="MFS general substrate transporter"/>
    <property type="match status" value="1"/>
</dbReference>
<dbReference type="Pfam" id="PF07690">
    <property type="entry name" value="MFS_1"/>
    <property type="match status" value="1"/>
</dbReference>
<dbReference type="PANTHER" id="PTHR23512:SF12">
    <property type="entry name" value="TRANSPORTER, PUTATIVE (AFU_ORTHOLOGUE AFUA_4G00260)-RELATED"/>
    <property type="match status" value="1"/>
</dbReference>
<comment type="catalytic activity">
    <reaction evidence="11">
        <text>L-arginyl-glycine(out) = L-arginyl-glycine(in)</text>
        <dbReference type="Rhea" id="RHEA:79391"/>
        <dbReference type="ChEBI" id="CHEBI:229955"/>
    </reaction>
</comment>
<dbReference type="GO" id="GO:0016020">
    <property type="term" value="C:membrane"/>
    <property type="evidence" value="ECO:0007669"/>
    <property type="project" value="UniProtKB-SubCell"/>
</dbReference>
<comment type="catalytic activity">
    <reaction evidence="2">
        <text>L-lysyl-L-alanine(out) = L-lysyl-L-alanine(in)</text>
        <dbReference type="Rhea" id="RHEA:79399"/>
        <dbReference type="ChEBI" id="CHEBI:229954"/>
    </reaction>
</comment>
<feature type="transmembrane region" description="Helical" evidence="20">
    <location>
        <begin position="236"/>
        <end position="259"/>
    </location>
</feature>
<evidence type="ECO:0000256" key="15">
    <source>
        <dbReference type="ARBA" id="ARBA00044985"/>
    </source>
</evidence>
<keyword evidence="20" id="KW-1133">Transmembrane helix</keyword>
<dbReference type="OrthoDB" id="424834at2759"/>
<comment type="catalytic activity">
    <reaction evidence="3">
        <text>L-histidyl-glycine(out) = L-histidyl-glycine(in)</text>
        <dbReference type="Rhea" id="RHEA:79395"/>
        <dbReference type="ChEBI" id="CHEBI:229957"/>
    </reaction>
</comment>
<evidence type="ECO:0000256" key="16">
    <source>
        <dbReference type="ARBA" id="ARBA00045018"/>
    </source>
</evidence>
<dbReference type="PANTHER" id="PTHR23512">
    <property type="entry name" value="MAJOR FACILITATOR SUPERFAMILY DOMAIN-CONTAINING PROTEIN 1"/>
    <property type="match status" value="1"/>
</dbReference>
<comment type="catalytic activity">
    <reaction evidence="9">
        <text>L-arginyl-L-alpha-amino acid(out) = L-arginyl-L-alpha-amino acid(in)</text>
        <dbReference type="Rhea" id="RHEA:79371"/>
        <dbReference type="ChEBI" id="CHEBI:84315"/>
    </reaction>
</comment>
<feature type="region of interest" description="Disordered" evidence="19">
    <location>
        <begin position="1"/>
        <end position="25"/>
    </location>
</feature>
<evidence type="ECO:0000256" key="11">
    <source>
        <dbReference type="ARBA" id="ARBA00044903"/>
    </source>
</evidence>
<proteinExistence type="predicted"/>
<evidence type="ECO:0000256" key="10">
    <source>
        <dbReference type="ARBA" id="ARBA00044900"/>
    </source>
</evidence>
<name>A0A1R1XPR2_9FUNG</name>
<comment type="catalytic activity">
    <reaction evidence="5">
        <text>L-alpha-aminoacyl-L-histidine(out) = L-alpha-aminoacyl-L-histidine(in)</text>
        <dbReference type="Rhea" id="RHEA:79375"/>
        <dbReference type="ChEBI" id="CHEBI:229967"/>
    </reaction>
</comment>
<evidence type="ECO:0000256" key="6">
    <source>
        <dbReference type="ARBA" id="ARBA00044891"/>
    </source>
</evidence>
<feature type="transmembrane region" description="Helical" evidence="20">
    <location>
        <begin position="543"/>
        <end position="570"/>
    </location>
</feature>
<reference evidence="23" key="1">
    <citation type="submission" date="2017-01" db="EMBL/GenBank/DDBJ databases">
        <authorList>
            <person name="Wang Y."/>
            <person name="White M."/>
            <person name="Kvist S."/>
            <person name="Moncalvo J.-M."/>
        </authorList>
    </citation>
    <scope>NUCLEOTIDE SEQUENCE [LARGE SCALE GENOMIC DNA]</scope>
    <source>
        <strain evidence="23">ID-206-W2</strain>
    </source>
</reference>
<evidence type="ECO:0000313" key="22">
    <source>
        <dbReference type="EMBL" id="OMJ16565.1"/>
    </source>
</evidence>
<feature type="transmembrane region" description="Helical" evidence="20">
    <location>
        <begin position="325"/>
        <end position="343"/>
    </location>
</feature>
<accession>A0A1R1XPR2</accession>
<feature type="transmembrane region" description="Helical" evidence="20">
    <location>
        <begin position="491"/>
        <end position="508"/>
    </location>
</feature>
<evidence type="ECO:0000256" key="19">
    <source>
        <dbReference type="SAM" id="MobiDB-lite"/>
    </source>
</evidence>
<dbReference type="PROSITE" id="PS50850">
    <property type="entry name" value="MFS"/>
    <property type="match status" value="1"/>
</dbReference>
<comment type="catalytic activity">
    <reaction evidence="8">
        <text>L-aspartyl-L-lysine(out) = L-aspartyl-L-lysine(in)</text>
        <dbReference type="Rhea" id="RHEA:79411"/>
        <dbReference type="ChEBI" id="CHEBI:229953"/>
    </reaction>
</comment>
<dbReference type="InterPro" id="IPR011701">
    <property type="entry name" value="MFS"/>
</dbReference>
<dbReference type="GO" id="GO:0022857">
    <property type="term" value="F:transmembrane transporter activity"/>
    <property type="evidence" value="ECO:0007669"/>
    <property type="project" value="InterPro"/>
</dbReference>
<evidence type="ECO:0000256" key="3">
    <source>
        <dbReference type="ARBA" id="ARBA00044878"/>
    </source>
</evidence>
<evidence type="ECO:0000256" key="4">
    <source>
        <dbReference type="ARBA" id="ARBA00044881"/>
    </source>
</evidence>
<dbReference type="Proteomes" id="UP000187429">
    <property type="component" value="Unassembled WGS sequence"/>
</dbReference>
<evidence type="ECO:0000259" key="21">
    <source>
        <dbReference type="PROSITE" id="PS50850"/>
    </source>
</evidence>
<evidence type="ECO:0000256" key="1">
    <source>
        <dbReference type="ARBA" id="ARBA00004141"/>
    </source>
</evidence>
<feature type="transmembrane region" description="Helical" evidence="20">
    <location>
        <begin position="176"/>
        <end position="195"/>
    </location>
</feature>
<evidence type="ECO:0000256" key="5">
    <source>
        <dbReference type="ARBA" id="ARBA00044884"/>
    </source>
</evidence>
<comment type="catalytic activity">
    <reaction evidence="6">
        <text>L-lysyl-L-alpha-amino acid(out) = L-lysyl-L-alpha-amino acid(in)</text>
        <dbReference type="Rhea" id="RHEA:79387"/>
        <dbReference type="ChEBI" id="CHEBI:229965"/>
    </reaction>
</comment>
<comment type="catalytic activity">
    <reaction evidence="13">
        <text>L-alanyl-L-lysine(out) = L-alanyl-L-lysine(in)</text>
        <dbReference type="Rhea" id="RHEA:79415"/>
        <dbReference type="ChEBI" id="CHEBI:192470"/>
    </reaction>
</comment>
<comment type="function">
    <text evidence="17">Lysosomal dipeptide uniporter that selectively exports lysine, arginine or histidine-containing dipeptides with a net positive charge from the lysosome lumen into the cytosol. Could play a role in a specific type of protein O-glycosylation indirectly regulating macrophages migration and tissue invasion. Also essential for liver homeostasis.</text>
</comment>
<dbReference type="InterPro" id="IPR020846">
    <property type="entry name" value="MFS_dom"/>
</dbReference>
<comment type="catalytic activity">
    <reaction evidence="7">
        <text>L-alpha-aminoacyl-L-lysine(out) = L-alpha-aminoacyl-L-lysine(in)</text>
        <dbReference type="Rhea" id="RHEA:79383"/>
        <dbReference type="ChEBI" id="CHEBI:229966"/>
    </reaction>
</comment>
<evidence type="ECO:0000256" key="18">
    <source>
        <dbReference type="ARBA" id="ARBA00046376"/>
    </source>
</evidence>
<evidence type="ECO:0000256" key="13">
    <source>
        <dbReference type="ARBA" id="ARBA00044919"/>
    </source>
</evidence>
<feature type="transmembrane region" description="Helical" evidence="20">
    <location>
        <begin position="148"/>
        <end position="170"/>
    </location>
</feature>
<comment type="subunit">
    <text evidence="18">Homodimer. Interacts with lysosomal protein GLMP (via lumenal domain); the interaction starts while both proteins are still in the endoplasmic reticulum and is required for stabilization of MFSD1 in lysosomes but has no direct effect on its targeting to lysosomes or transporter activity.</text>
</comment>
<evidence type="ECO:0000256" key="8">
    <source>
        <dbReference type="ARBA" id="ARBA00044898"/>
    </source>
</evidence>
<feature type="transmembrane region" description="Helical" evidence="20">
    <location>
        <begin position="265"/>
        <end position="289"/>
    </location>
</feature>
<keyword evidence="23" id="KW-1185">Reference proteome</keyword>
<comment type="caution">
    <text evidence="22">The sequence shown here is derived from an EMBL/GenBank/DDBJ whole genome shotgun (WGS) entry which is preliminary data.</text>
</comment>
<evidence type="ECO:0000256" key="7">
    <source>
        <dbReference type="ARBA" id="ARBA00044893"/>
    </source>
</evidence>
<comment type="catalytic activity">
    <reaction evidence="4">
        <text>L-alpha-aminoacyl-L-arginine(out) = L-alpha-aminoacyl-L-arginine(in)</text>
        <dbReference type="Rhea" id="RHEA:79367"/>
        <dbReference type="ChEBI" id="CHEBI:229968"/>
    </reaction>
</comment>
<protein>
    <recommendedName>
        <fullName evidence="15">Lysosomal dipeptide transporter MFSD1</fullName>
    </recommendedName>
    <alternativeName>
        <fullName evidence="16">Major facilitator superfamily domain-containing protein 1</fullName>
    </alternativeName>
</protein>
<organism evidence="22 23">
    <name type="scientific">Smittium culicis</name>
    <dbReference type="NCBI Taxonomy" id="133412"/>
    <lineage>
        <taxon>Eukaryota</taxon>
        <taxon>Fungi</taxon>
        <taxon>Fungi incertae sedis</taxon>
        <taxon>Zoopagomycota</taxon>
        <taxon>Kickxellomycotina</taxon>
        <taxon>Harpellomycetes</taxon>
        <taxon>Harpellales</taxon>
        <taxon>Legeriomycetaceae</taxon>
        <taxon>Smittium</taxon>
    </lineage>
</organism>
<sequence length="571" mass="62466">MNDSKNDNISPSPINERSPLTFKRNSSTTQYTKNLDYMNPTSSQIHSDGYAAVPRSSIDSTVNVINPFIDDNTLGNPADDSDSNTINTNIPLYQDSESSSNNQDVLKYKIFALICTLLISVGSHYSAHTLGAMKSIIKKELGITNSQYGVLQSTVSLVNTIIPVFGGFFIDSFGTAKGSLLATFFIMIGSLIIAFSTNISSFSTMVLGRIIYGLGSGTIVTVQETILGHWFRGSSLAAAIALQISTARLSSFLSMGTAVPIMNLVGFYGAAFWAASFFCVLSFIVNFFYYSKMASISKTTDVHSLQKLISKNDFNLSYLTRFSGLFWLIILSSFILGSSWNSFLHMNSEFIKVKFGVSDGVAAWNASFSQILPVFLVPFCGVFIDRYGLRTKFIIFSSVFFILAIATLGYTQINPIIGMLIFSLSLTLGPVSLISSATLVLGSNVLGTGLGLYKSALNVGSTLVDILIGHLQDTSSKNPSLSDYDLVIKFYLFWGLFSLILGVAIFTIDKTNFYSLLSSNSEDRKASMDRLAASSLPERKKTIYLYVSSFSVTIWAILLLLSWLVFAAYLF</sequence>
<evidence type="ECO:0000256" key="9">
    <source>
        <dbReference type="ARBA" id="ARBA00044899"/>
    </source>
</evidence>
<keyword evidence="20" id="KW-0812">Transmembrane</keyword>
<evidence type="ECO:0000256" key="12">
    <source>
        <dbReference type="ARBA" id="ARBA00044912"/>
    </source>
</evidence>
<evidence type="ECO:0000256" key="14">
    <source>
        <dbReference type="ARBA" id="ARBA00044924"/>
    </source>
</evidence>
<comment type="catalytic activity">
    <reaction evidence="14">
        <text>L-lysyl-glycine(out) = L-lysyl-glycine(in)</text>
        <dbReference type="Rhea" id="RHEA:79407"/>
        <dbReference type="ChEBI" id="CHEBI:191202"/>
    </reaction>
</comment>
<dbReference type="EMBL" id="LSSM01003857">
    <property type="protein sequence ID" value="OMJ16565.1"/>
    <property type="molecule type" value="Genomic_DNA"/>
</dbReference>
<dbReference type="InterPro" id="IPR036259">
    <property type="entry name" value="MFS_trans_sf"/>
</dbReference>
<comment type="catalytic activity">
    <reaction evidence="12">
        <text>L-histidyl-L-alpha-amino acid(out) = L-histidyl-L-alpha-amino acid(in)</text>
        <dbReference type="Rhea" id="RHEA:79379"/>
        <dbReference type="ChEBI" id="CHEBI:229964"/>
    </reaction>
</comment>